<sequence length="312" mass="34792">MPELIENDDSPSVFCDIPLIRLARIDDLLKYLKNMGEIYNSSTSVEVEVDSVTPPIFVNDESSSDSFLNKNEVFPLMHKSIQPLHDPISTASNLFVNPSDGGFNTKTVHGNINIAPQSAHMQVSIDVLNDMQDIEASLFDDFISYFYASKEKKDNGIIINKIEQFNVPEIESKNCSSQSHHTVKNGMRNAITPASEISKKMKIFVTSPRNRTVNDSELDDLDDTYDTHNNITINDFPVANDDKEIIETNFSPALHTEIGTSTLNITRTSEIVDKNDTYSQMSYGTNFLIVVGLLLLLGIGLKASLKSRKPLI</sequence>
<keyword evidence="3" id="KW-1185">Reference proteome</keyword>
<keyword evidence="1" id="KW-1133">Transmembrane helix</keyword>
<dbReference type="HOGENOM" id="CLU_891833_0_0_1"/>
<name>A0A075B2I2_ROZAC</name>
<keyword evidence="1" id="KW-0812">Transmembrane</keyword>
<protein>
    <submittedName>
        <fullName evidence="2">Uncharacterized protein</fullName>
    </submittedName>
</protein>
<evidence type="ECO:0000313" key="3">
    <source>
        <dbReference type="Proteomes" id="UP000030755"/>
    </source>
</evidence>
<gene>
    <name evidence="2" type="ORF">O9G_003635</name>
</gene>
<keyword evidence="1" id="KW-0472">Membrane</keyword>
<evidence type="ECO:0000256" key="1">
    <source>
        <dbReference type="SAM" id="Phobius"/>
    </source>
</evidence>
<reference evidence="2 3" key="1">
    <citation type="journal article" date="2013" name="Curr. Biol.">
        <title>Shared signatures of parasitism and phylogenomics unite Cryptomycota and microsporidia.</title>
        <authorList>
            <person name="James T.Y."/>
            <person name="Pelin A."/>
            <person name="Bonen L."/>
            <person name="Ahrendt S."/>
            <person name="Sain D."/>
            <person name="Corradi N."/>
            <person name="Stajich J.E."/>
        </authorList>
    </citation>
    <scope>NUCLEOTIDE SEQUENCE [LARGE SCALE GENOMIC DNA]</scope>
    <source>
        <strain evidence="2 3">CSF55</strain>
    </source>
</reference>
<accession>A0A075B2I2</accession>
<feature type="transmembrane region" description="Helical" evidence="1">
    <location>
        <begin position="283"/>
        <end position="301"/>
    </location>
</feature>
<proteinExistence type="predicted"/>
<organism evidence="2 3">
    <name type="scientific">Rozella allomycis (strain CSF55)</name>
    <dbReference type="NCBI Taxonomy" id="988480"/>
    <lineage>
        <taxon>Eukaryota</taxon>
        <taxon>Fungi</taxon>
        <taxon>Fungi incertae sedis</taxon>
        <taxon>Cryptomycota</taxon>
        <taxon>Cryptomycota incertae sedis</taxon>
        <taxon>Rozella</taxon>
    </lineage>
</organism>
<dbReference type="AlphaFoldDB" id="A0A075B2I2"/>
<dbReference type="EMBL" id="KE560862">
    <property type="protein sequence ID" value="EPZ35146.1"/>
    <property type="molecule type" value="Genomic_DNA"/>
</dbReference>
<evidence type="ECO:0000313" key="2">
    <source>
        <dbReference type="EMBL" id="EPZ35146.1"/>
    </source>
</evidence>
<dbReference type="Proteomes" id="UP000030755">
    <property type="component" value="Unassembled WGS sequence"/>
</dbReference>